<dbReference type="InterPro" id="IPR000643">
    <property type="entry name" value="Iodothyronine_deiodinase"/>
</dbReference>
<dbReference type="GO" id="GO:0004800">
    <property type="term" value="F:thyroxine 5'-deiodinase activity"/>
    <property type="evidence" value="ECO:0007669"/>
    <property type="project" value="InterPro"/>
</dbReference>
<sequence length="126" mass="14397">MKTFFPKMKAMQRVALAFHFVGFVIFFALMRIVTTVVGFLFPPLKRKMDNHMAKQAQMEESSLAMEDYIDLIFTSSSFWTLWEGHVNDLQCETRVGGKAPDAPLLHMDGLTQARLMDFAMKGELVT</sequence>
<reference evidence="1" key="1">
    <citation type="journal article" date="2008" name="Nature">
        <title>The amphioxus genome and the evolution of the chordate karyotype.</title>
        <authorList>
            <consortium name="US DOE Joint Genome Institute (JGI-PGF)"/>
            <person name="Putnam N.H."/>
            <person name="Butts T."/>
            <person name="Ferrier D.E.K."/>
            <person name="Furlong R.F."/>
            <person name="Hellsten U."/>
            <person name="Kawashima T."/>
            <person name="Robinson-Rechavi M."/>
            <person name="Shoguchi E."/>
            <person name="Terry A."/>
            <person name="Yu J.-K."/>
            <person name="Benito-Gutierrez E.L."/>
            <person name="Dubchak I."/>
            <person name="Garcia-Fernandez J."/>
            <person name="Gibson-Brown J.J."/>
            <person name="Grigoriev I.V."/>
            <person name="Horton A.C."/>
            <person name="de Jong P.J."/>
            <person name="Jurka J."/>
            <person name="Kapitonov V.V."/>
            <person name="Kohara Y."/>
            <person name="Kuroki Y."/>
            <person name="Lindquist E."/>
            <person name="Lucas S."/>
            <person name="Osoegawa K."/>
            <person name="Pennacchio L.A."/>
            <person name="Salamov A.A."/>
            <person name="Satou Y."/>
            <person name="Sauka-Spengler T."/>
            <person name="Schmutz J."/>
            <person name="Shin-I T."/>
            <person name="Toyoda A."/>
            <person name="Bronner-Fraser M."/>
            <person name="Fujiyama A."/>
            <person name="Holland L.Z."/>
            <person name="Holland P.W.H."/>
            <person name="Satoh N."/>
            <person name="Rokhsar D.S."/>
        </authorList>
    </citation>
    <scope>NUCLEOTIDE SEQUENCE [LARGE SCALE GENOMIC DNA]</scope>
    <source>
        <strain evidence="1">S238N-H82</strain>
        <tissue evidence="1">Testes</tissue>
    </source>
</reference>
<proteinExistence type="predicted"/>
<gene>
    <name evidence="1" type="ORF">BRAFLDRAFT_127156</name>
</gene>
<dbReference type="InParanoid" id="C3YLV1"/>
<protein>
    <submittedName>
        <fullName evidence="1">Uncharacterized protein</fullName>
    </submittedName>
</protein>
<dbReference type="EMBL" id="GG666529">
    <property type="protein sequence ID" value="EEN58545.1"/>
    <property type="molecule type" value="Genomic_DNA"/>
</dbReference>
<evidence type="ECO:0000313" key="1">
    <source>
        <dbReference type="EMBL" id="EEN58545.1"/>
    </source>
</evidence>
<dbReference type="Pfam" id="PF00837">
    <property type="entry name" value="T4_deiodinase"/>
    <property type="match status" value="1"/>
</dbReference>
<name>C3YLV1_BRAFL</name>
<accession>C3YLV1</accession>
<organism>
    <name type="scientific">Branchiostoma floridae</name>
    <name type="common">Florida lancelet</name>
    <name type="synonym">Amphioxus</name>
    <dbReference type="NCBI Taxonomy" id="7739"/>
    <lineage>
        <taxon>Eukaryota</taxon>
        <taxon>Metazoa</taxon>
        <taxon>Chordata</taxon>
        <taxon>Cephalochordata</taxon>
        <taxon>Leptocardii</taxon>
        <taxon>Amphioxiformes</taxon>
        <taxon>Branchiostomatidae</taxon>
        <taxon>Branchiostoma</taxon>
    </lineage>
</organism>
<dbReference type="AlphaFoldDB" id="C3YLV1"/>